<evidence type="ECO:0000256" key="6">
    <source>
        <dbReference type="ARBA" id="ARBA00023136"/>
    </source>
</evidence>
<feature type="transmembrane region" description="Helical" evidence="7">
    <location>
        <begin position="133"/>
        <end position="151"/>
    </location>
</feature>
<dbReference type="Pfam" id="PF00005">
    <property type="entry name" value="ABC_tran"/>
    <property type="match status" value="1"/>
</dbReference>
<dbReference type="SUPFAM" id="SSF52540">
    <property type="entry name" value="P-loop containing nucleoside triphosphate hydrolases"/>
    <property type="match status" value="1"/>
</dbReference>
<dbReference type="Gene3D" id="3.40.50.300">
    <property type="entry name" value="P-loop containing nucleotide triphosphate hydrolases"/>
    <property type="match status" value="1"/>
</dbReference>
<reference evidence="10 13" key="2">
    <citation type="submission" date="2020-07" db="EMBL/GenBank/DDBJ databases">
        <title>Organ Donor 1.</title>
        <authorList>
            <person name="Marsh A.J."/>
            <person name="Azcarate-Peril M.A."/>
        </authorList>
    </citation>
    <scope>NUCLEOTIDE SEQUENCE [LARGE SCALE GENOMIC DNA]</scope>
    <source>
        <strain evidence="10 13">AMC0712</strain>
    </source>
</reference>
<reference evidence="11 12" key="1">
    <citation type="submission" date="2019-04" db="EMBL/GenBank/DDBJ databases">
        <title>Genome Announcement to Ensure Probiotic Safety of Lactobacillus rhamnosus UBLR-58.</title>
        <authorList>
            <person name="Sulthana A."/>
            <person name="Lakshmi S.G."/>
            <person name="Madempudi R.S."/>
        </authorList>
    </citation>
    <scope>NUCLEOTIDE SEQUENCE [LARGE SCALE GENOMIC DNA]</scope>
    <source>
        <strain evidence="11 12">UBLR-58</strain>
    </source>
</reference>
<dbReference type="InterPro" id="IPR027417">
    <property type="entry name" value="P-loop_NTPase"/>
</dbReference>
<dbReference type="InterPro" id="IPR011527">
    <property type="entry name" value="ABC1_TM_dom"/>
</dbReference>
<evidence type="ECO:0000313" key="11">
    <source>
        <dbReference type="EMBL" id="THC78957.1"/>
    </source>
</evidence>
<dbReference type="EMBL" id="SSHM01000001">
    <property type="protein sequence ID" value="THC78957.1"/>
    <property type="molecule type" value="Genomic_DNA"/>
</dbReference>
<evidence type="ECO:0000313" key="10">
    <source>
        <dbReference type="EMBL" id="NZA03775.1"/>
    </source>
</evidence>
<dbReference type="CDD" id="cd03228">
    <property type="entry name" value="ABCC_MRP_Like"/>
    <property type="match status" value="1"/>
</dbReference>
<evidence type="ECO:0000313" key="13">
    <source>
        <dbReference type="Proteomes" id="UP000552935"/>
    </source>
</evidence>
<evidence type="ECO:0000256" key="5">
    <source>
        <dbReference type="ARBA" id="ARBA00022989"/>
    </source>
</evidence>
<dbReference type="InterPro" id="IPR036640">
    <property type="entry name" value="ABC1_TM_sf"/>
</dbReference>
<keyword evidence="5 7" id="KW-1133">Transmembrane helix</keyword>
<dbReference type="Proteomes" id="UP000552935">
    <property type="component" value="Unassembled WGS sequence"/>
</dbReference>
<evidence type="ECO:0000256" key="4">
    <source>
        <dbReference type="ARBA" id="ARBA00022840"/>
    </source>
</evidence>
<protein>
    <submittedName>
        <fullName evidence="10">ABC transporter ATP-binding protein</fullName>
    </submittedName>
</protein>
<feature type="domain" description="ABC transporter" evidence="8">
    <location>
        <begin position="334"/>
        <end position="537"/>
    </location>
</feature>
<evidence type="ECO:0000256" key="2">
    <source>
        <dbReference type="ARBA" id="ARBA00022692"/>
    </source>
</evidence>
<dbReference type="EMBL" id="JACCKI010000001">
    <property type="protein sequence ID" value="NZA03775.1"/>
    <property type="molecule type" value="Genomic_DNA"/>
</dbReference>
<dbReference type="GO" id="GO:0140359">
    <property type="term" value="F:ABC-type transporter activity"/>
    <property type="evidence" value="ECO:0007669"/>
    <property type="project" value="InterPro"/>
</dbReference>
<name>A0A508YKC6_LACRH</name>
<dbReference type="Pfam" id="PF00664">
    <property type="entry name" value="ABC_membrane"/>
    <property type="match status" value="1"/>
</dbReference>
<feature type="transmembrane region" description="Helical" evidence="7">
    <location>
        <begin position="243"/>
        <end position="264"/>
    </location>
</feature>
<dbReference type="SUPFAM" id="SSF90123">
    <property type="entry name" value="ABC transporter transmembrane region"/>
    <property type="match status" value="1"/>
</dbReference>
<dbReference type="PANTHER" id="PTHR24221:SF654">
    <property type="entry name" value="ATP-BINDING CASSETTE SUB-FAMILY B MEMBER 6"/>
    <property type="match status" value="1"/>
</dbReference>
<comment type="caution">
    <text evidence="10">The sequence shown here is derived from an EMBL/GenBank/DDBJ whole genome shotgun (WGS) entry which is preliminary data.</text>
</comment>
<dbReference type="RefSeq" id="WP_015764796.1">
    <property type="nucleotide sequence ID" value="NZ_CABFNI010000003.1"/>
</dbReference>
<proteinExistence type="predicted"/>
<dbReference type="InterPro" id="IPR003593">
    <property type="entry name" value="AAA+_ATPase"/>
</dbReference>
<evidence type="ECO:0000256" key="7">
    <source>
        <dbReference type="SAM" id="Phobius"/>
    </source>
</evidence>
<keyword evidence="2 7" id="KW-0812">Transmembrane</keyword>
<dbReference type="InterPro" id="IPR003439">
    <property type="entry name" value="ABC_transporter-like_ATP-bd"/>
</dbReference>
<feature type="transmembrane region" description="Helical" evidence="7">
    <location>
        <begin position="59"/>
        <end position="78"/>
    </location>
</feature>
<keyword evidence="6 7" id="KW-0472">Membrane</keyword>
<comment type="subcellular location">
    <subcellularLocation>
        <location evidence="1">Cell membrane</location>
        <topology evidence="1">Multi-pass membrane protein</topology>
    </subcellularLocation>
</comment>
<dbReference type="InterPro" id="IPR039421">
    <property type="entry name" value="Type_1_exporter"/>
</dbReference>
<keyword evidence="4 10" id="KW-0067">ATP-binding</keyword>
<dbReference type="PROSITE" id="PS00211">
    <property type="entry name" value="ABC_TRANSPORTER_1"/>
    <property type="match status" value="1"/>
</dbReference>
<evidence type="ECO:0000259" key="9">
    <source>
        <dbReference type="PROSITE" id="PS50929"/>
    </source>
</evidence>
<organism evidence="10 13">
    <name type="scientific">Lacticaseibacillus rhamnosus</name>
    <name type="common">Lactobacillus rhamnosus</name>
    <dbReference type="NCBI Taxonomy" id="47715"/>
    <lineage>
        <taxon>Bacteria</taxon>
        <taxon>Bacillati</taxon>
        <taxon>Bacillota</taxon>
        <taxon>Bacilli</taxon>
        <taxon>Lactobacillales</taxon>
        <taxon>Lactobacillaceae</taxon>
        <taxon>Lacticaseibacillus</taxon>
    </lineage>
</organism>
<dbReference type="Proteomes" id="UP000307517">
    <property type="component" value="Unassembled WGS sequence"/>
</dbReference>
<dbReference type="PANTHER" id="PTHR24221">
    <property type="entry name" value="ATP-BINDING CASSETTE SUB-FAMILY B"/>
    <property type="match status" value="1"/>
</dbReference>
<dbReference type="GO" id="GO:0034040">
    <property type="term" value="F:ATPase-coupled lipid transmembrane transporter activity"/>
    <property type="evidence" value="ECO:0007669"/>
    <property type="project" value="TreeGrafter"/>
</dbReference>
<dbReference type="PROSITE" id="PS50893">
    <property type="entry name" value="ABC_TRANSPORTER_2"/>
    <property type="match status" value="1"/>
</dbReference>
<dbReference type="PROSITE" id="PS50929">
    <property type="entry name" value="ABC_TM1F"/>
    <property type="match status" value="1"/>
</dbReference>
<feature type="domain" description="ABC transmembrane type-1" evidence="9">
    <location>
        <begin position="24"/>
        <end position="302"/>
    </location>
</feature>
<evidence type="ECO:0000259" key="8">
    <source>
        <dbReference type="PROSITE" id="PS50893"/>
    </source>
</evidence>
<evidence type="ECO:0000313" key="12">
    <source>
        <dbReference type="Proteomes" id="UP000307517"/>
    </source>
</evidence>
<accession>A0A508YKC6</accession>
<dbReference type="GO" id="GO:0016887">
    <property type="term" value="F:ATP hydrolysis activity"/>
    <property type="evidence" value="ECO:0007669"/>
    <property type="project" value="InterPro"/>
</dbReference>
<dbReference type="InterPro" id="IPR017871">
    <property type="entry name" value="ABC_transporter-like_CS"/>
</dbReference>
<dbReference type="SMART" id="SM00382">
    <property type="entry name" value="AAA"/>
    <property type="match status" value="1"/>
</dbReference>
<dbReference type="GO" id="GO:0005524">
    <property type="term" value="F:ATP binding"/>
    <property type="evidence" value="ECO:0007669"/>
    <property type="project" value="UniProtKB-KW"/>
</dbReference>
<gene>
    <name evidence="11" type="ORF">E6L36_00095</name>
    <name evidence="10" type="ORF">H0N82_01255</name>
</gene>
<evidence type="ECO:0000256" key="3">
    <source>
        <dbReference type="ARBA" id="ARBA00022741"/>
    </source>
</evidence>
<keyword evidence="3" id="KW-0547">Nucleotide-binding</keyword>
<sequence>MNTYRKINLRWVSHQLPALLKVKLVCFALASAFQQLLSGLVLGQLVELDFSDNLKLAEFIFFAVGSFAITAVAEYYFVKAGQRAIRLLNQALKKDYFDDALSKSLSESSEVSDVINRVDGVAKQVEQSYFESLLTVLQSSITLIGSVIVLLKLNFVLSLIYLLFSLISLLPSAFGRNKLTRQTEKWTHANADLMLIIKDLFRGRFDIINFGAGPAFYARFNNKLNLEEAEYERMNTYQYWIQFVSWSFAIFAYLSPIFIGIIFLRNGWFGVTKGIIVTLTLTADSVISGIRQLTQIQTKIVSTEKLRRVPIVKNVFLTPNAKESQPAAKDPKTLAINNLSVQRDQHVIFNHLNLTLAPGEKIIVTGPSGIGKSTLLKTITGRIKPTNGSIRFQGRPITTGDFVLVSQDVWLFNATLRENITLYQNYSDETLHHILNLVGLDRELGSNALETHIRDNGSNLSGGQAQRIAIARGLLRQSPIFLFDEISANLDDANAYKIRKLMYSLPSIVIEVAHHYDSALAKENGIHVKKNLLGASLTS</sequence>
<dbReference type="GO" id="GO:0005886">
    <property type="term" value="C:plasma membrane"/>
    <property type="evidence" value="ECO:0007669"/>
    <property type="project" value="UniProtKB-SubCell"/>
</dbReference>
<feature type="transmembrane region" description="Helical" evidence="7">
    <location>
        <begin position="157"/>
        <end position="175"/>
    </location>
</feature>
<dbReference type="Gene3D" id="1.20.1560.10">
    <property type="entry name" value="ABC transporter type 1, transmembrane domain"/>
    <property type="match status" value="1"/>
</dbReference>
<dbReference type="AlphaFoldDB" id="A0A508YKC6"/>
<evidence type="ECO:0000256" key="1">
    <source>
        <dbReference type="ARBA" id="ARBA00004651"/>
    </source>
</evidence>